<dbReference type="AlphaFoldDB" id="Q1YNW7"/>
<name>Q1YNW7_9GAMM</name>
<evidence type="ECO:0008006" key="4">
    <source>
        <dbReference type="Google" id="ProtNLM"/>
    </source>
</evidence>
<keyword evidence="3" id="KW-1185">Reference proteome</keyword>
<evidence type="ECO:0000313" key="2">
    <source>
        <dbReference type="EMBL" id="EAS45916.1"/>
    </source>
</evidence>
<dbReference type="STRING" id="314287.GB2207_12022"/>
<gene>
    <name evidence="2" type="ORF">GB2207_12022</name>
</gene>
<keyword evidence="1" id="KW-0732">Signal</keyword>
<dbReference type="InterPro" id="IPR010727">
    <property type="entry name" value="DUF1302"/>
</dbReference>
<evidence type="ECO:0000256" key="1">
    <source>
        <dbReference type="SAM" id="SignalP"/>
    </source>
</evidence>
<dbReference type="Proteomes" id="UP000005555">
    <property type="component" value="Unassembled WGS sequence"/>
</dbReference>
<dbReference type="EMBL" id="AAPI01000015">
    <property type="protein sequence ID" value="EAS45916.1"/>
    <property type="molecule type" value="Genomic_DNA"/>
</dbReference>
<feature type="non-terminal residue" evidence="2">
    <location>
        <position position="612"/>
    </location>
</feature>
<reference evidence="2 3" key="1">
    <citation type="submission" date="2006-03" db="EMBL/GenBank/DDBJ databases">
        <authorList>
            <person name="Giovannoni S.J."/>
            <person name="Cho J.-C."/>
            <person name="Ferriera S."/>
            <person name="Johnson J."/>
            <person name="Kravitz S."/>
            <person name="Halpern A."/>
            <person name="Remington K."/>
            <person name="Beeson K."/>
            <person name="Tran B."/>
            <person name="Rogers Y.-H."/>
            <person name="Friedman R."/>
            <person name="Venter J.C."/>
        </authorList>
    </citation>
    <scope>NUCLEOTIDE SEQUENCE [LARGE SCALE GENOMIC DNA]</scope>
    <source>
        <strain evidence="2 3">HTCC2207</strain>
    </source>
</reference>
<proteinExistence type="predicted"/>
<evidence type="ECO:0000313" key="3">
    <source>
        <dbReference type="Proteomes" id="UP000005555"/>
    </source>
</evidence>
<dbReference type="Pfam" id="PF06980">
    <property type="entry name" value="DUF1302"/>
    <property type="match status" value="1"/>
</dbReference>
<organism evidence="2 3">
    <name type="scientific">gamma proteobacterium HTCC2207</name>
    <dbReference type="NCBI Taxonomy" id="314287"/>
    <lineage>
        <taxon>Bacteria</taxon>
        <taxon>Pseudomonadati</taxon>
        <taxon>Pseudomonadota</taxon>
        <taxon>Gammaproteobacteria</taxon>
        <taxon>Cellvibrionales</taxon>
        <taxon>Porticoccaceae</taxon>
        <taxon>SAR92 clade</taxon>
    </lineage>
</organism>
<sequence length="612" mass="68439">MLKPKQLKTILAGTLSVALLTPASLAYSADWYLSGFVRQEGAFSLNNDKQNPWNQAGNAYNGVATPNTVEQAFGMEGMTTRPESYSKTNDWNVMFTRAELDLDVKFNDNLKFVGKVRALYAWDEHDTFNGDGPNYFETSLRGDCATRLEICGEDYAIDLPSFYLDYNDGPLWLRVGNQQIAWGESLFFRVLDNPNGLDLRRHSAFDWASEEFSDKRVPALGVRGSYSFKNDWEFEAWGQEFQPSVMSNENTPYNAITSTFVVQTEQGFDEVDDKWNFGARLRGQIGELGLQFTYTNRYNPDGVYRWAASGVNPFEKLGIADPVADPVSGVTTGQLLAMTPFEPFSGVGIYTAEQWMNEAAGSRLNGANLQDLLNDFPVAQALTNDVLGQLGLPANTPVDNYALSTTILDAFFSAPAGGLGDLRGHIERRYDREDIFGFGMNYMFFSEPDSFLDQLIVRFEATFTPNKTFTDPSLLGKGYLVEDELVTSFVMEKYHRFSVDFPATYMVFQWLHKSESDLFGRHLDGYGMTTTEDAGFTMPKGRNGYDAISFALQQPSPSLLWRADLAVLWDLEGGYLVQPGLRYKPSKSVSAELFANFVGGGDDNMDAMSTFD</sequence>
<accession>Q1YNW7</accession>
<feature type="chain" id="PRO_5004197705" description="DUF1302 domain-containing protein" evidence="1">
    <location>
        <begin position="27"/>
        <end position="612"/>
    </location>
</feature>
<comment type="caution">
    <text evidence="2">The sequence shown here is derived from an EMBL/GenBank/DDBJ whole genome shotgun (WGS) entry which is preliminary data.</text>
</comment>
<feature type="signal peptide" evidence="1">
    <location>
        <begin position="1"/>
        <end position="26"/>
    </location>
</feature>
<dbReference type="OrthoDB" id="9769143at2"/>
<dbReference type="HOGENOM" id="CLU_031686_0_0_6"/>
<dbReference type="eggNOG" id="COG3419">
    <property type="taxonomic scope" value="Bacteria"/>
</dbReference>
<protein>
    <recommendedName>
        <fullName evidence="4">DUF1302 domain-containing protein</fullName>
    </recommendedName>
</protein>